<reference evidence="3" key="1">
    <citation type="submission" date="2023-08" db="EMBL/GenBank/DDBJ databases">
        <authorList>
            <person name="Chen Y."/>
            <person name="Shah S."/>
            <person name="Dougan E. K."/>
            <person name="Thang M."/>
            <person name="Chan C."/>
        </authorList>
    </citation>
    <scope>NUCLEOTIDE SEQUENCE</scope>
</reference>
<evidence type="ECO:0000256" key="1">
    <source>
        <dbReference type="ARBA" id="ARBA00022737"/>
    </source>
</evidence>
<dbReference type="InterPro" id="IPR011990">
    <property type="entry name" value="TPR-like_helical_dom_sf"/>
</dbReference>
<organism evidence="3 4">
    <name type="scientific">Effrenium voratum</name>
    <dbReference type="NCBI Taxonomy" id="2562239"/>
    <lineage>
        <taxon>Eukaryota</taxon>
        <taxon>Sar</taxon>
        <taxon>Alveolata</taxon>
        <taxon>Dinophyceae</taxon>
        <taxon>Suessiales</taxon>
        <taxon>Symbiodiniaceae</taxon>
        <taxon>Effrenium</taxon>
    </lineage>
</organism>
<proteinExistence type="predicted"/>
<evidence type="ECO:0000313" key="3">
    <source>
        <dbReference type="EMBL" id="CAJ1390899.1"/>
    </source>
</evidence>
<evidence type="ECO:0008006" key="5">
    <source>
        <dbReference type="Google" id="ProtNLM"/>
    </source>
</evidence>
<protein>
    <recommendedName>
        <fullName evidence="5">Pentatricopeptide repeat-containing protein, chloroplastic</fullName>
    </recommendedName>
</protein>
<dbReference type="Proteomes" id="UP001178507">
    <property type="component" value="Unassembled WGS sequence"/>
</dbReference>
<feature type="repeat" description="PPR" evidence="2">
    <location>
        <begin position="568"/>
        <end position="602"/>
    </location>
</feature>
<dbReference type="EMBL" id="CAUJNA010002168">
    <property type="protein sequence ID" value="CAJ1390899.1"/>
    <property type="molecule type" value="Genomic_DNA"/>
</dbReference>
<keyword evidence="1" id="KW-0677">Repeat</keyword>
<name>A0AA36IQB1_9DINO</name>
<keyword evidence="4" id="KW-1185">Reference proteome</keyword>
<feature type="repeat" description="PPR" evidence="2">
    <location>
        <begin position="672"/>
        <end position="706"/>
    </location>
</feature>
<dbReference type="Gene3D" id="1.25.40.10">
    <property type="entry name" value="Tetratricopeptide repeat domain"/>
    <property type="match status" value="6"/>
</dbReference>
<dbReference type="PANTHER" id="PTHR47942:SF63">
    <property type="entry name" value="PENTATRICOPEPTIDE REPEAT-CONTAINING PROTEIN"/>
    <property type="match status" value="1"/>
</dbReference>
<feature type="repeat" description="PPR" evidence="2">
    <location>
        <begin position="637"/>
        <end position="671"/>
    </location>
</feature>
<gene>
    <name evidence="3" type="ORF">EVOR1521_LOCUS16200</name>
</gene>
<accession>A0AA36IQB1</accession>
<sequence length="851" mass="92738">MPDVGRAGQNAQPASLERSQSIADVRALKEFRRSGQWQQALGREPRDRVSQTLLINTCVQSGHWRSAAAALSKFMAWRMEADVVMYNSLRPLTWQQALEAFAALQLQSLQPTLVTYETALTACRTQWPCCLCLLAERSSREISAKSFTKVLAACADAFAWQQALQLLARLPGSALRADGRLRSTALFACQKAGAWAAAGAVVEEMRQAQAPCDAIAANSALDAFHRSAQWVRASLVLRNLSAPDVLSFGSVIHACVTAWETAISLLSEMRRARAGPELVTYNLALKGQLRWQLAAQLTRLPGCRADVVTVTSMMTACEGASAWREALSVLGRGEQEAVEGNICSYSAAMLAYDSISKWRDALDILATPDVVARSTCIGACEKASEWLMAVQLLKDVARDAVAVSGAISASAKASRWQMALMLLGELKPKGALGVAAYSAAMAGCQKVSQWQCVLALLAEMWLQRLQPDAVAYAALSECSLGSRVFDGMAEGVECLSGEQLWRSWPDFNPTLTLTSTFAGTLDGGCGHGLLDTSLEDYNKSISAWQRGRHWKKASGLLTSLILHQIQLDVIAFNVCITGYEKASLWHRALALFADLLCADLRPTVVTYSATISACEKSRAWQVALALLKEAVHKSSADVYTFSAAISALDKAGLWQEALVLLDHMELCQVQPNLVTFNAVISACYRGREWQQALVVLGRLDLERLAPDLFTFGAAVSACESYSRWEVAIALLAQLQSQRLQADDRITCNAAISACEKAKQWPAALQLLPSSDADVISYSAVISACGPLQWELALQLFTECRREQSNSLMWSSTTPASLLVRRPPVGPRPWRFLGEHAEPPDECHLDHIHGRQ</sequence>
<dbReference type="AlphaFoldDB" id="A0AA36IQB1"/>
<dbReference type="InterPro" id="IPR002885">
    <property type="entry name" value="PPR_rpt"/>
</dbReference>
<dbReference type="Pfam" id="PF13041">
    <property type="entry name" value="PPR_2"/>
    <property type="match status" value="1"/>
</dbReference>
<dbReference type="Pfam" id="PF13812">
    <property type="entry name" value="PPR_3"/>
    <property type="match status" value="2"/>
</dbReference>
<dbReference type="PROSITE" id="PS51375">
    <property type="entry name" value="PPR"/>
    <property type="match status" value="3"/>
</dbReference>
<comment type="caution">
    <text evidence="3">The sequence shown here is derived from an EMBL/GenBank/DDBJ whole genome shotgun (WGS) entry which is preliminary data.</text>
</comment>
<evidence type="ECO:0000256" key="2">
    <source>
        <dbReference type="PROSITE-ProRule" id="PRU00708"/>
    </source>
</evidence>
<evidence type="ECO:0000313" key="4">
    <source>
        <dbReference type="Proteomes" id="UP001178507"/>
    </source>
</evidence>
<dbReference type="PANTHER" id="PTHR47942">
    <property type="entry name" value="TETRATRICOPEPTIDE REPEAT (TPR)-LIKE SUPERFAMILY PROTEIN-RELATED"/>
    <property type="match status" value="1"/>
</dbReference>
<dbReference type="InterPro" id="IPR051222">
    <property type="entry name" value="PPR/CCM1_RNA-binding"/>
</dbReference>